<dbReference type="OrthoDB" id="1893323at2759"/>
<keyword evidence="4" id="KW-1185">Reference proteome</keyword>
<dbReference type="Pfam" id="PF01535">
    <property type="entry name" value="PPR"/>
    <property type="match status" value="1"/>
</dbReference>
<dbReference type="PANTHER" id="PTHR47926:SF361">
    <property type="entry name" value="PENTACOTRIPEPTIDE-REPEAT REGION OF PRORP DOMAIN-CONTAINING PROTEIN"/>
    <property type="match status" value="1"/>
</dbReference>
<dbReference type="EMBL" id="CABITT030000001">
    <property type="protein sequence ID" value="VVA93243.1"/>
    <property type="molecule type" value="Genomic_DNA"/>
</dbReference>
<evidence type="ECO:0000313" key="4">
    <source>
        <dbReference type="Proteomes" id="UP000489600"/>
    </source>
</evidence>
<accession>A0A565AW05</accession>
<dbReference type="InterPro" id="IPR011990">
    <property type="entry name" value="TPR-like_helical_dom_sf"/>
</dbReference>
<dbReference type="GO" id="GO:0009451">
    <property type="term" value="P:RNA modification"/>
    <property type="evidence" value="ECO:0007669"/>
    <property type="project" value="InterPro"/>
</dbReference>
<dbReference type="InterPro" id="IPR046960">
    <property type="entry name" value="PPR_At4g14850-like_plant"/>
</dbReference>
<dbReference type="AlphaFoldDB" id="A0A565AW05"/>
<reference evidence="3" key="1">
    <citation type="submission" date="2019-07" db="EMBL/GenBank/DDBJ databases">
        <authorList>
            <person name="Dittberner H."/>
        </authorList>
    </citation>
    <scope>NUCLEOTIDE SEQUENCE [LARGE SCALE GENOMIC DNA]</scope>
</reference>
<feature type="repeat" description="PPR" evidence="2">
    <location>
        <begin position="371"/>
        <end position="405"/>
    </location>
</feature>
<comment type="caution">
    <text evidence="3">The sequence shown here is derived from an EMBL/GenBank/DDBJ whole genome shotgun (WGS) entry which is preliminary data.</text>
</comment>
<protein>
    <recommendedName>
        <fullName evidence="5">Pentacotripeptide-repeat region of PRORP domain-containing protein</fullName>
    </recommendedName>
</protein>
<gene>
    <name evidence="3" type="ORF">ANE_LOCUS3688</name>
</gene>
<dbReference type="InterPro" id="IPR002885">
    <property type="entry name" value="PPR_rpt"/>
</dbReference>
<dbReference type="Proteomes" id="UP000489600">
    <property type="component" value="Unassembled WGS sequence"/>
</dbReference>
<evidence type="ECO:0000256" key="2">
    <source>
        <dbReference type="PROSITE-ProRule" id="PRU00708"/>
    </source>
</evidence>
<proteinExistence type="predicted"/>
<evidence type="ECO:0008006" key="5">
    <source>
        <dbReference type="Google" id="ProtNLM"/>
    </source>
</evidence>
<evidence type="ECO:0000256" key="1">
    <source>
        <dbReference type="ARBA" id="ARBA00022737"/>
    </source>
</evidence>
<dbReference type="Gene3D" id="1.25.40.10">
    <property type="entry name" value="Tetratricopeptide repeat domain"/>
    <property type="match status" value="2"/>
</dbReference>
<dbReference type="NCBIfam" id="TIGR00756">
    <property type="entry name" value="PPR"/>
    <property type="match status" value="1"/>
</dbReference>
<dbReference type="PROSITE" id="PS51375">
    <property type="entry name" value="PPR"/>
    <property type="match status" value="1"/>
</dbReference>
<name>A0A565AW05_9BRAS</name>
<evidence type="ECO:0000313" key="3">
    <source>
        <dbReference type="EMBL" id="VVA93243.1"/>
    </source>
</evidence>
<organism evidence="3 4">
    <name type="scientific">Arabis nemorensis</name>
    <dbReference type="NCBI Taxonomy" id="586526"/>
    <lineage>
        <taxon>Eukaryota</taxon>
        <taxon>Viridiplantae</taxon>
        <taxon>Streptophyta</taxon>
        <taxon>Embryophyta</taxon>
        <taxon>Tracheophyta</taxon>
        <taxon>Spermatophyta</taxon>
        <taxon>Magnoliopsida</taxon>
        <taxon>eudicotyledons</taxon>
        <taxon>Gunneridae</taxon>
        <taxon>Pentapetalae</taxon>
        <taxon>rosids</taxon>
        <taxon>malvids</taxon>
        <taxon>Brassicales</taxon>
        <taxon>Brassicaceae</taxon>
        <taxon>Arabideae</taxon>
        <taxon>Arabis</taxon>
    </lineage>
</organism>
<dbReference type="PANTHER" id="PTHR47926">
    <property type="entry name" value="PENTATRICOPEPTIDE REPEAT-CONTAINING PROTEIN"/>
    <property type="match status" value="1"/>
</dbReference>
<sequence>MRTLELVALPPYPASLVPSLNYSAARNVGNDVRIVGSDVTTNFDVQLFLRKPKHQKPEPVVVFKPQIQIDKQEKSSPRCSVSDILRIMDSLSLPVNEDLYTCLAKESTSDCDQRGAYELQLHIKNSRLRPTTSFVNRLLLMHVSCGRLDITRNMFDKMPQRDFHSWAIVVLGCIEMGDYKDAALLFVAMLKHQNHASKIQPWIMGCVLKACAMIGDLALGKQVHGLCQKLGFIDDEDSYLSGSLIRFYGEFRCLEDANLVLSQLSNADSVVWDAKVTNDYREGRFREVIRDFIEMGKHGIKKNVSVFSKVLKACTWVSDGGRSGQGMHAIAIKLGFDLDCLIRCRLIEMYGKYGKVKDAEKAFKSRKDETSDSCWNAMAACYMQNGFYIEAIKLFYQMKATGIKAEDRLLNEVNLKSTFIL</sequence>
<dbReference type="GO" id="GO:0003723">
    <property type="term" value="F:RNA binding"/>
    <property type="evidence" value="ECO:0007669"/>
    <property type="project" value="InterPro"/>
</dbReference>
<keyword evidence="1" id="KW-0677">Repeat</keyword>